<dbReference type="Pfam" id="PF18588">
    <property type="entry name" value="WcbI"/>
    <property type="match status" value="1"/>
</dbReference>
<evidence type="ECO:0000259" key="1">
    <source>
        <dbReference type="Pfam" id="PF18588"/>
    </source>
</evidence>
<feature type="domain" description="Polysaccharide biosynthesis enzyme WcbI" evidence="1">
    <location>
        <begin position="40"/>
        <end position="230"/>
    </location>
</feature>
<name>A0ABZ0VE29_9MICO</name>
<protein>
    <submittedName>
        <fullName evidence="2">WcbI family polysaccharide biosynthesis putative acetyltransferase</fullName>
    </submittedName>
</protein>
<dbReference type="RefSeq" id="WP_322411204.1">
    <property type="nucleotide sequence ID" value="NZ_CP139779.1"/>
</dbReference>
<sequence>MNGAPNVLAAVAPEDASVVQRREHYGEFFGLSPLPDRYGVVVGNCQAESLRIVLDAPDRRFVRVPPVHEMTAEEAGRLQVLVAGAAVVVTQPIRADYRGLPLGTAQLSSATSGAVLTVPSVRFSGLQPFQAAIRVPGVEEDPPIVAYHDVRTLAAAAGVPARSALRPDDVRDIAGDSLDELRTREQHIDVPVSDLYAAPTADHARTVNHPGNAIWMPLGARLIDALGLAGEVTDPGRPLLASVRSPLAPEVIEAWSLPEEPRAHWVVEGRAVDDAEVRDAHRRWYAAHPAFVDAALTRLAPLLSRWQHR</sequence>
<reference evidence="2 3" key="1">
    <citation type="submission" date="2023-06" db="EMBL/GenBank/DDBJ databases">
        <title>Rock-solubilizing bacteria, Microbacterium invictum, promotes re-establishment of vegetation in rocky wasteland by accelerating rock bio-weathering and reshaping soil bacterial community.</title>
        <authorList>
            <person name="Liu C."/>
        </authorList>
    </citation>
    <scope>NUCLEOTIDE SEQUENCE [LARGE SCALE GENOMIC DNA]</scope>
    <source>
        <strain evidence="2 3">X-18</strain>
    </source>
</reference>
<dbReference type="Gene3D" id="3.40.50.12080">
    <property type="match status" value="2"/>
</dbReference>
<dbReference type="InterPro" id="IPR041307">
    <property type="entry name" value="WcbI"/>
</dbReference>
<evidence type="ECO:0000313" key="2">
    <source>
        <dbReference type="EMBL" id="WQB71087.1"/>
    </source>
</evidence>
<evidence type="ECO:0000313" key="3">
    <source>
        <dbReference type="Proteomes" id="UP001324533"/>
    </source>
</evidence>
<proteinExistence type="predicted"/>
<keyword evidence="3" id="KW-1185">Reference proteome</keyword>
<dbReference type="EMBL" id="CP139779">
    <property type="protein sequence ID" value="WQB71087.1"/>
    <property type="molecule type" value="Genomic_DNA"/>
</dbReference>
<organism evidence="2 3">
    <name type="scientific">Microbacterium invictum</name>
    <dbReference type="NCBI Taxonomy" id="515415"/>
    <lineage>
        <taxon>Bacteria</taxon>
        <taxon>Bacillati</taxon>
        <taxon>Actinomycetota</taxon>
        <taxon>Actinomycetes</taxon>
        <taxon>Micrococcales</taxon>
        <taxon>Microbacteriaceae</taxon>
        <taxon>Microbacterium</taxon>
    </lineage>
</organism>
<dbReference type="Proteomes" id="UP001324533">
    <property type="component" value="Chromosome"/>
</dbReference>
<accession>A0ABZ0VE29</accession>
<gene>
    <name evidence="2" type="ORF">T9R20_03740</name>
</gene>